<name>A0AAV3QT19_LITER</name>
<keyword evidence="2" id="KW-1185">Reference proteome</keyword>
<proteinExistence type="predicted"/>
<reference evidence="1 2" key="1">
    <citation type="submission" date="2024-01" db="EMBL/GenBank/DDBJ databases">
        <title>The complete chloroplast genome sequence of Lithospermum erythrorhizon: insights into the phylogenetic relationship among Boraginaceae species and the maternal lineages of purple gromwells.</title>
        <authorList>
            <person name="Okada T."/>
            <person name="Watanabe K."/>
        </authorList>
    </citation>
    <scope>NUCLEOTIDE SEQUENCE [LARGE SCALE GENOMIC DNA]</scope>
</reference>
<dbReference type="Proteomes" id="UP001454036">
    <property type="component" value="Unassembled WGS sequence"/>
</dbReference>
<gene>
    <name evidence="1" type="ORF">LIER_40240</name>
</gene>
<protein>
    <submittedName>
        <fullName evidence="1">Uncharacterized protein</fullName>
    </submittedName>
</protein>
<sequence>MMMSRLARLEVDEMLKRCHFVVPWIVDNISRGKEIPNLLVPRLPCKHPPSLLHLRRRFSSFQVSGSGLPSPLSKPFLALLPRKEISSTTPSGLGCSGVFFLEPRRLEGPLEGGPLAGESRSLFFFGVVILILGGVISS</sequence>
<evidence type="ECO:0000313" key="2">
    <source>
        <dbReference type="Proteomes" id="UP001454036"/>
    </source>
</evidence>
<dbReference type="EMBL" id="BAABME010022827">
    <property type="protein sequence ID" value="GAA0166695.1"/>
    <property type="molecule type" value="Genomic_DNA"/>
</dbReference>
<evidence type="ECO:0000313" key="1">
    <source>
        <dbReference type="EMBL" id="GAA0166695.1"/>
    </source>
</evidence>
<dbReference type="AlphaFoldDB" id="A0AAV3QT19"/>
<accession>A0AAV3QT19</accession>
<comment type="caution">
    <text evidence="1">The sequence shown here is derived from an EMBL/GenBank/DDBJ whole genome shotgun (WGS) entry which is preliminary data.</text>
</comment>
<organism evidence="1 2">
    <name type="scientific">Lithospermum erythrorhizon</name>
    <name type="common">Purple gromwell</name>
    <name type="synonym">Lithospermum officinale var. erythrorhizon</name>
    <dbReference type="NCBI Taxonomy" id="34254"/>
    <lineage>
        <taxon>Eukaryota</taxon>
        <taxon>Viridiplantae</taxon>
        <taxon>Streptophyta</taxon>
        <taxon>Embryophyta</taxon>
        <taxon>Tracheophyta</taxon>
        <taxon>Spermatophyta</taxon>
        <taxon>Magnoliopsida</taxon>
        <taxon>eudicotyledons</taxon>
        <taxon>Gunneridae</taxon>
        <taxon>Pentapetalae</taxon>
        <taxon>asterids</taxon>
        <taxon>lamiids</taxon>
        <taxon>Boraginales</taxon>
        <taxon>Boraginaceae</taxon>
        <taxon>Boraginoideae</taxon>
        <taxon>Lithospermeae</taxon>
        <taxon>Lithospermum</taxon>
    </lineage>
</organism>